<dbReference type="InterPro" id="IPR028081">
    <property type="entry name" value="Leu-bd"/>
</dbReference>
<evidence type="ECO:0000256" key="3">
    <source>
        <dbReference type="ARBA" id="ARBA00022970"/>
    </source>
</evidence>
<reference evidence="6 7" key="1">
    <citation type="submission" date="2023-11" db="EMBL/GenBank/DDBJ databases">
        <title>Arctic aerobic anoxygenic photoheterotroph Sediminicoccus rosea KRV36 adapts its photosynthesis to long days of polar summer.</title>
        <authorList>
            <person name="Tomasch J."/>
            <person name="Kopejtka K."/>
            <person name="Bily T."/>
            <person name="Gardiner A.T."/>
            <person name="Gardian Z."/>
            <person name="Shivaramu S."/>
            <person name="Koblizek M."/>
            <person name="Engelhardt F."/>
            <person name="Kaftan D."/>
        </authorList>
    </citation>
    <scope>NUCLEOTIDE SEQUENCE [LARGE SCALE GENOMIC DNA]</scope>
    <source>
        <strain evidence="6 7">R-30</strain>
    </source>
</reference>
<dbReference type="Proteomes" id="UP001305521">
    <property type="component" value="Chromosome"/>
</dbReference>
<dbReference type="PROSITE" id="PS51318">
    <property type="entry name" value="TAT"/>
    <property type="match status" value="1"/>
</dbReference>
<keyword evidence="3" id="KW-0029">Amino-acid transport</keyword>
<dbReference type="Pfam" id="PF13458">
    <property type="entry name" value="Peripla_BP_6"/>
    <property type="match status" value="1"/>
</dbReference>
<keyword evidence="7" id="KW-1185">Reference proteome</keyword>
<proteinExistence type="inferred from homology"/>
<dbReference type="EMBL" id="CP137852">
    <property type="protein sequence ID" value="WPB83058.1"/>
    <property type="molecule type" value="Genomic_DNA"/>
</dbReference>
<keyword evidence="2 4" id="KW-0732">Signal</keyword>
<protein>
    <submittedName>
        <fullName evidence="6">ABC transporter substrate-binding protein</fullName>
    </submittedName>
</protein>
<dbReference type="InterPro" id="IPR028082">
    <property type="entry name" value="Peripla_BP_I"/>
</dbReference>
<evidence type="ECO:0000259" key="5">
    <source>
        <dbReference type="Pfam" id="PF13458"/>
    </source>
</evidence>
<sequence>MTNRRPPSRRALLASLLAAPALAQPAPPELRVGGLFPLSGANALLGDEAARGLELAIAERNAAGGRQIRLMRADVTEPAQALAEARRLIQAERVALLFGSVSAPIGLAASQAAESLDSSYVELAAAADALIERGARHVIRTAPAALDYGQLGADALTRFLPNHLGQPADVLRIAILHESSASPESIATHLEAKLREAGLVVAERLPHATRTPEMPAMVQRLRAAGVNVLIHAAAESDAVALFRAMQDAAWRPAAVIGAGPAWGLTDLARAVGPGLEACFALDMPPIETAERWAMGARPFAEAYQRRWGSAPRSGLSLAAYAGALAVLSQPNLERGPLRASLAALDQPEGQWANGWGFRLEDRGQNSRARPVLLQWQAGRPVAVFPADAAAAGPV</sequence>
<dbReference type="SUPFAM" id="SSF53822">
    <property type="entry name" value="Periplasmic binding protein-like I"/>
    <property type="match status" value="1"/>
</dbReference>
<evidence type="ECO:0000256" key="4">
    <source>
        <dbReference type="SAM" id="SignalP"/>
    </source>
</evidence>
<accession>A0ABZ0PBH8</accession>
<evidence type="ECO:0000313" key="6">
    <source>
        <dbReference type="EMBL" id="WPB83058.1"/>
    </source>
</evidence>
<feature type="signal peptide" evidence="4">
    <location>
        <begin position="1"/>
        <end position="23"/>
    </location>
</feature>
<dbReference type="Gene3D" id="3.40.50.2300">
    <property type="match status" value="2"/>
</dbReference>
<dbReference type="RefSeq" id="WP_318647039.1">
    <property type="nucleotide sequence ID" value="NZ_CP137852.1"/>
</dbReference>
<dbReference type="InterPro" id="IPR006311">
    <property type="entry name" value="TAT_signal"/>
</dbReference>
<name>A0ABZ0PBH8_9PROT</name>
<organism evidence="6 7">
    <name type="scientific">Sediminicoccus rosea</name>
    <dbReference type="NCBI Taxonomy" id="1225128"/>
    <lineage>
        <taxon>Bacteria</taxon>
        <taxon>Pseudomonadati</taxon>
        <taxon>Pseudomonadota</taxon>
        <taxon>Alphaproteobacteria</taxon>
        <taxon>Acetobacterales</taxon>
        <taxon>Roseomonadaceae</taxon>
        <taxon>Sediminicoccus</taxon>
    </lineage>
</organism>
<dbReference type="PANTHER" id="PTHR30483:SF6">
    <property type="entry name" value="PERIPLASMIC BINDING PROTEIN OF ABC TRANSPORTER FOR NATURAL AMINO ACIDS"/>
    <property type="match status" value="1"/>
</dbReference>
<dbReference type="InterPro" id="IPR051010">
    <property type="entry name" value="BCAA_transport"/>
</dbReference>
<dbReference type="PANTHER" id="PTHR30483">
    <property type="entry name" value="LEUCINE-SPECIFIC-BINDING PROTEIN"/>
    <property type="match status" value="1"/>
</dbReference>
<comment type="similarity">
    <text evidence="1">Belongs to the leucine-binding protein family.</text>
</comment>
<evidence type="ECO:0000256" key="2">
    <source>
        <dbReference type="ARBA" id="ARBA00022729"/>
    </source>
</evidence>
<gene>
    <name evidence="6" type="ORF">R9Z33_13180</name>
</gene>
<evidence type="ECO:0000313" key="7">
    <source>
        <dbReference type="Proteomes" id="UP001305521"/>
    </source>
</evidence>
<feature type="chain" id="PRO_5046960078" evidence="4">
    <location>
        <begin position="24"/>
        <end position="394"/>
    </location>
</feature>
<keyword evidence="3" id="KW-0813">Transport</keyword>
<evidence type="ECO:0000256" key="1">
    <source>
        <dbReference type="ARBA" id="ARBA00010062"/>
    </source>
</evidence>
<feature type="domain" description="Leucine-binding protein" evidence="5">
    <location>
        <begin position="30"/>
        <end position="327"/>
    </location>
</feature>